<feature type="transmembrane region" description="Helical" evidence="9">
    <location>
        <begin position="7"/>
        <end position="28"/>
    </location>
</feature>
<organism evidence="11 12">
    <name type="scientific">Terrihabitans rhizophilus</name>
    <dbReference type="NCBI Taxonomy" id="3092662"/>
    <lineage>
        <taxon>Bacteria</taxon>
        <taxon>Pseudomonadati</taxon>
        <taxon>Pseudomonadota</taxon>
        <taxon>Alphaproteobacteria</taxon>
        <taxon>Hyphomicrobiales</taxon>
        <taxon>Terrihabitans</taxon>
    </lineage>
</organism>
<comment type="similarity">
    <text evidence="8 9">Belongs to the TRAP transporter small permease family.</text>
</comment>
<evidence type="ECO:0000256" key="9">
    <source>
        <dbReference type="RuleBase" id="RU369079"/>
    </source>
</evidence>
<dbReference type="PANTHER" id="PTHR35011:SF2">
    <property type="entry name" value="2,3-DIKETO-L-GULONATE TRAP TRANSPORTER SMALL PERMEASE PROTEIN YIAM"/>
    <property type="match status" value="1"/>
</dbReference>
<keyword evidence="12" id="KW-1185">Reference proteome</keyword>
<accession>A0ABU4RN08</accession>
<comment type="subcellular location">
    <subcellularLocation>
        <location evidence="1 9">Cell inner membrane</location>
        <topology evidence="1 9">Multi-pass membrane protein</topology>
    </subcellularLocation>
</comment>
<dbReference type="InterPro" id="IPR007387">
    <property type="entry name" value="TRAP_DctQ"/>
</dbReference>
<evidence type="ECO:0000256" key="7">
    <source>
        <dbReference type="ARBA" id="ARBA00023136"/>
    </source>
</evidence>
<evidence type="ECO:0000313" key="12">
    <source>
        <dbReference type="Proteomes" id="UP001274321"/>
    </source>
</evidence>
<dbReference type="RefSeq" id="WP_319844329.1">
    <property type="nucleotide sequence ID" value="NZ_JAXAFJ010000004.1"/>
</dbReference>
<feature type="domain" description="Tripartite ATP-independent periplasmic transporters DctQ component" evidence="10">
    <location>
        <begin position="23"/>
        <end position="151"/>
    </location>
</feature>
<keyword evidence="5 9" id="KW-0812">Transmembrane</keyword>
<proteinExistence type="inferred from homology"/>
<keyword evidence="7 9" id="KW-0472">Membrane</keyword>
<dbReference type="InterPro" id="IPR055348">
    <property type="entry name" value="DctQ"/>
</dbReference>
<name>A0ABU4RN08_9HYPH</name>
<comment type="function">
    <text evidence="9">Part of the tripartite ATP-independent periplasmic (TRAP) transport system.</text>
</comment>
<protein>
    <recommendedName>
        <fullName evidence="9">TRAP transporter small permease protein</fullName>
    </recommendedName>
</protein>
<evidence type="ECO:0000256" key="6">
    <source>
        <dbReference type="ARBA" id="ARBA00022989"/>
    </source>
</evidence>
<evidence type="ECO:0000256" key="3">
    <source>
        <dbReference type="ARBA" id="ARBA00022475"/>
    </source>
</evidence>
<evidence type="ECO:0000256" key="4">
    <source>
        <dbReference type="ARBA" id="ARBA00022519"/>
    </source>
</evidence>
<evidence type="ECO:0000256" key="8">
    <source>
        <dbReference type="ARBA" id="ARBA00038436"/>
    </source>
</evidence>
<dbReference type="Proteomes" id="UP001274321">
    <property type="component" value="Unassembled WGS sequence"/>
</dbReference>
<keyword evidence="3" id="KW-1003">Cell membrane</keyword>
<keyword evidence="6 9" id="KW-1133">Transmembrane helix</keyword>
<dbReference type="Pfam" id="PF04290">
    <property type="entry name" value="DctQ"/>
    <property type="match status" value="1"/>
</dbReference>
<reference evidence="11 12" key="1">
    <citation type="submission" date="2023-11" db="EMBL/GenBank/DDBJ databases">
        <authorList>
            <person name="Bao R."/>
        </authorList>
    </citation>
    <scope>NUCLEOTIDE SEQUENCE [LARGE SCALE GENOMIC DNA]</scope>
    <source>
        <strain evidence="11 12">PJ23</strain>
    </source>
</reference>
<evidence type="ECO:0000256" key="5">
    <source>
        <dbReference type="ARBA" id="ARBA00022692"/>
    </source>
</evidence>
<feature type="transmembrane region" description="Helical" evidence="9">
    <location>
        <begin position="127"/>
        <end position="151"/>
    </location>
</feature>
<feature type="transmembrane region" description="Helical" evidence="9">
    <location>
        <begin position="48"/>
        <end position="65"/>
    </location>
</feature>
<evidence type="ECO:0000256" key="2">
    <source>
        <dbReference type="ARBA" id="ARBA00022448"/>
    </source>
</evidence>
<evidence type="ECO:0000256" key="1">
    <source>
        <dbReference type="ARBA" id="ARBA00004429"/>
    </source>
</evidence>
<evidence type="ECO:0000313" key="11">
    <source>
        <dbReference type="EMBL" id="MDX6806212.1"/>
    </source>
</evidence>
<dbReference type="EMBL" id="JAXAFJ010000004">
    <property type="protein sequence ID" value="MDX6806212.1"/>
    <property type="molecule type" value="Genomic_DNA"/>
</dbReference>
<keyword evidence="4 9" id="KW-0997">Cell inner membrane</keyword>
<keyword evidence="2 9" id="KW-0813">Transport</keyword>
<sequence length="199" mass="21988">MSYIVDVYFWILKILVAFLMAAMVVLVFGNVVLRYGFNSGITLSEEVSRWMFVWLTFLGAIIAMRERGHLGVDSLVRRLPLWGKKLCFTASYLLMLYATSLLFIGSWQQTLINWDVVAPASGLSVAFFYGVGLVFGVSTIPILLVGLYRALAGELDAAKLVTVQESEEGNIDEIQERHLASPAGAPVLVAVPVTSRRQP</sequence>
<gene>
    <name evidence="11" type="ORF">SCD90_09055</name>
</gene>
<dbReference type="PANTHER" id="PTHR35011">
    <property type="entry name" value="2,3-DIKETO-L-GULONATE TRAP TRANSPORTER SMALL PERMEASE PROTEIN YIAM"/>
    <property type="match status" value="1"/>
</dbReference>
<evidence type="ECO:0000259" key="10">
    <source>
        <dbReference type="Pfam" id="PF04290"/>
    </source>
</evidence>
<comment type="caution">
    <text evidence="11">The sequence shown here is derived from an EMBL/GenBank/DDBJ whole genome shotgun (WGS) entry which is preliminary data.</text>
</comment>
<comment type="subunit">
    <text evidence="9">The complex comprises the extracytoplasmic solute receptor protein and the two transmembrane proteins.</text>
</comment>
<feature type="transmembrane region" description="Helical" evidence="9">
    <location>
        <begin position="86"/>
        <end position="107"/>
    </location>
</feature>